<gene>
    <name evidence="2" type="ORF">A3F84_09575</name>
</gene>
<dbReference type="Gene3D" id="3.20.20.210">
    <property type="match status" value="1"/>
</dbReference>
<protein>
    <recommendedName>
        <fullName evidence="1">Uroporphyrinogen decarboxylase (URO-D) domain-containing protein</fullName>
    </recommendedName>
</protein>
<dbReference type="Proteomes" id="UP000178606">
    <property type="component" value="Unassembled WGS sequence"/>
</dbReference>
<dbReference type="GO" id="GO:0006779">
    <property type="term" value="P:porphyrin-containing compound biosynthetic process"/>
    <property type="evidence" value="ECO:0007669"/>
    <property type="project" value="InterPro"/>
</dbReference>
<evidence type="ECO:0000313" key="3">
    <source>
        <dbReference type="Proteomes" id="UP000178606"/>
    </source>
</evidence>
<dbReference type="InterPro" id="IPR052024">
    <property type="entry name" value="Methanogen_methyltrans"/>
</dbReference>
<dbReference type="AlphaFoldDB" id="A0A1F6C4X3"/>
<accession>A0A1F6C4X3</accession>
<dbReference type="Pfam" id="PF01208">
    <property type="entry name" value="URO-D"/>
    <property type="match status" value="1"/>
</dbReference>
<dbReference type="InterPro" id="IPR000257">
    <property type="entry name" value="Uroporphyrinogen_deCOase"/>
</dbReference>
<evidence type="ECO:0000313" key="2">
    <source>
        <dbReference type="EMBL" id="OGG44236.1"/>
    </source>
</evidence>
<dbReference type="GO" id="GO:0004853">
    <property type="term" value="F:uroporphyrinogen decarboxylase activity"/>
    <property type="evidence" value="ECO:0007669"/>
    <property type="project" value="InterPro"/>
</dbReference>
<organism evidence="2 3">
    <name type="scientific">Handelsmanbacteria sp. (strain RIFCSPLOWO2_12_FULL_64_10)</name>
    <dbReference type="NCBI Taxonomy" id="1817868"/>
    <lineage>
        <taxon>Bacteria</taxon>
        <taxon>Candidatus Handelsmaniibacteriota</taxon>
    </lineage>
</organism>
<name>A0A1F6C4X3_HANXR</name>
<sequence length="359" mass="41342">MAYRNRERIRRILAHAEADRVPYHAIRPPQVRDLVEGLGLDQDHRAFCLEGDFASVMNEPEIEASRFRPCFGELPEDVVFSCWGIGQQAQRTAEGWHAGHRMFHPLADVASIDELRDFPFPEIAGSKADQELEQKVRTLKEQGYTVLGQMSQTTLETAYNMRGLPRLMMDFYERPRFVECLFEAIAERRQYQARRFAEAGVDILRVGDDIAAQTGLIISPALYRERIKPLHAAVIREARAVLPDLPVKYHSDGQLTALLPDLMDIGVTIINPVQPECMDLRETKRRFGRDLTLWGCMPVQSIFQHGAQDDIRRHIEFLMEEIAVEGGLVLNFINFLITERSLENLGAFFRFFYEMGRYR</sequence>
<dbReference type="EMBL" id="MFKF01000410">
    <property type="protein sequence ID" value="OGG44236.1"/>
    <property type="molecule type" value="Genomic_DNA"/>
</dbReference>
<comment type="caution">
    <text evidence="2">The sequence shown here is derived from an EMBL/GenBank/DDBJ whole genome shotgun (WGS) entry which is preliminary data.</text>
</comment>
<reference evidence="2 3" key="1">
    <citation type="journal article" date="2016" name="Nat. Commun.">
        <title>Thousands of microbial genomes shed light on interconnected biogeochemical processes in an aquifer system.</title>
        <authorList>
            <person name="Anantharaman K."/>
            <person name="Brown C.T."/>
            <person name="Hug L.A."/>
            <person name="Sharon I."/>
            <person name="Castelle C.J."/>
            <person name="Probst A.J."/>
            <person name="Thomas B.C."/>
            <person name="Singh A."/>
            <person name="Wilkins M.J."/>
            <person name="Karaoz U."/>
            <person name="Brodie E.L."/>
            <person name="Williams K.H."/>
            <person name="Hubbard S.S."/>
            <person name="Banfield J.F."/>
        </authorList>
    </citation>
    <scope>NUCLEOTIDE SEQUENCE [LARGE SCALE GENOMIC DNA]</scope>
    <source>
        <strain evidence="3">RIFCSPLOWO2_12_FULL_64_10</strain>
    </source>
</reference>
<dbReference type="PANTHER" id="PTHR47099:SF1">
    <property type="entry name" value="METHYLCOBAMIDE:COM METHYLTRANSFERASE MTBA"/>
    <property type="match status" value="1"/>
</dbReference>
<dbReference type="PANTHER" id="PTHR47099">
    <property type="entry name" value="METHYLCOBAMIDE:COM METHYLTRANSFERASE MTBA"/>
    <property type="match status" value="1"/>
</dbReference>
<dbReference type="SUPFAM" id="SSF51726">
    <property type="entry name" value="UROD/MetE-like"/>
    <property type="match status" value="1"/>
</dbReference>
<feature type="domain" description="Uroporphyrinogen decarboxylase (URO-D)" evidence="1">
    <location>
        <begin position="145"/>
        <end position="352"/>
    </location>
</feature>
<evidence type="ECO:0000259" key="1">
    <source>
        <dbReference type="Pfam" id="PF01208"/>
    </source>
</evidence>
<proteinExistence type="predicted"/>
<dbReference type="InterPro" id="IPR038071">
    <property type="entry name" value="UROD/MetE-like_sf"/>
</dbReference>